<reference evidence="2 3" key="1">
    <citation type="submission" date="2023-02" db="EMBL/GenBank/DDBJ databases">
        <title>Vibrio intestini sp. nov., a close relative of Vibrio cholerae isolated from the intestine of Healthy Culter dabryi.</title>
        <authorList>
            <person name="Wu N."/>
        </authorList>
    </citation>
    <scope>NUCLEOTIDE SEQUENCE [LARGE SCALE GENOMIC DNA]</scope>
    <source>
        <strain evidence="2 3">DSL-7</strain>
    </source>
</reference>
<sequence length="231" mass="26330">MSMLVADCPRCGANEITFDLKNQVPSYTEYNWKQYLEVFCVCRACFKPTIFLVSQKEPSYANYIKEGLHKLNVAVNEIIDVERYIGIQDNAADVPPEYLPLDIEKIFKEGAACMSIGCYNAAATMFRLCLDLATKSLLPEEAEGLTSRIKRNLGLRLPWMFEQQILPQTLQNLSTCIKDDGNDGAHEGVLSKEDASDILDFTFILLERLYTEPRRLEIASERRSARRQTRT</sequence>
<dbReference type="InterPro" id="IPR025285">
    <property type="entry name" value="DUF4145"/>
</dbReference>
<evidence type="ECO:0000313" key="2">
    <source>
        <dbReference type="EMBL" id="MDE1516067.1"/>
    </source>
</evidence>
<proteinExistence type="predicted"/>
<evidence type="ECO:0000259" key="1">
    <source>
        <dbReference type="Pfam" id="PF13643"/>
    </source>
</evidence>
<name>A0ABT5V326_9VIBR</name>
<gene>
    <name evidence="2" type="ORF">PUN32_13815</name>
</gene>
<dbReference type="Pfam" id="PF13643">
    <property type="entry name" value="DUF4145"/>
    <property type="match status" value="1"/>
</dbReference>
<dbReference type="RefSeq" id="WP_274723714.1">
    <property type="nucleotide sequence ID" value="NZ_JARBFT010000029.1"/>
</dbReference>
<accession>A0ABT5V326</accession>
<evidence type="ECO:0000313" key="3">
    <source>
        <dbReference type="Proteomes" id="UP001216189"/>
    </source>
</evidence>
<dbReference type="Proteomes" id="UP001216189">
    <property type="component" value="Unassembled WGS sequence"/>
</dbReference>
<keyword evidence="3" id="KW-1185">Reference proteome</keyword>
<comment type="caution">
    <text evidence="2">The sequence shown here is derived from an EMBL/GenBank/DDBJ whole genome shotgun (WGS) entry which is preliminary data.</text>
</comment>
<dbReference type="EMBL" id="JARBFT010000029">
    <property type="protein sequence ID" value="MDE1516067.1"/>
    <property type="molecule type" value="Genomic_DNA"/>
</dbReference>
<protein>
    <submittedName>
        <fullName evidence="2">DUF4145 domain-containing protein</fullName>
    </submittedName>
</protein>
<feature type="domain" description="DUF4145" evidence="1">
    <location>
        <begin position="111"/>
        <end position="202"/>
    </location>
</feature>
<organism evidence="2 3">
    <name type="scientific">Vibrio chanodichtyis</name>
    <dbReference type="NCBI Taxonomy" id="3027932"/>
    <lineage>
        <taxon>Bacteria</taxon>
        <taxon>Pseudomonadati</taxon>
        <taxon>Pseudomonadota</taxon>
        <taxon>Gammaproteobacteria</taxon>
        <taxon>Vibrionales</taxon>
        <taxon>Vibrionaceae</taxon>
        <taxon>Vibrio</taxon>
    </lineage>
</organism>